<keyword evidence="3" id="KW-1185">Reference proteome</keyword>
<dbReference type="CDD" id="cd02440">
    <property type="entry name" value="AdoMet_MTases"/>
    <property type="match status" value="1"/>
</dbReference>
<dbReference type="PANTHER" id="PTHR43591:SF24">
    <property type="entry name" value="2-METHOXY-6-POLYPRENYL-1,4-BENZOQUINOL METHYLASE, MITOCHONDRIAL"/>
    <property type="match status" value="1"/>
</dbReference>
<dbReference type="EC" id="2.1.1.-" evidence="2"/>
<dbReference type="InterPro" id="IPR013216">
    <property type="entry name" value="Methyltransf_11"/>
</dbReference>
<dbReference type="GO" id="GO:0032259">
    <property type="term" value="P:methylation"/>
    <property type="evidence" value="ECO:0007669"/>
    <property type="project" value="UniProtKB-KW"/>
</dbReference>
<dbReference type="Gene3D" id="3.40.50.150">
    <property type="entry name" value="Vaccinia Virus protein VP39"/>
    <property type="match status" value="1"/>
</dbReference>
<dbReference type="InterPro" id="IPR029063">
    <property type="entry name" value="SAM-dependent_MTases_sf"/>
</dbReference>
<keyword evidence="2" id="KW-0808">Transferase</keyword>
<evidence type="ECO:0000313" key="3">
    <source>
        <dbReference type="Proteomes" id="UP000095228"/>
    </source>
</evidence>
<gene>
    <name evidence="2" type="ORF">Verru16b_01537</name>
</gene>
<dbReference type="Pfam" id="PF08241">
    <property type="entry name" value="Methyltransf_11"/>
    <property type="match status" value="1"/>
</dbReference>
<protein>
    <submittedName>
        <fullName evidence="2">Phthiotriol/phenolphthiotriol dimycocerosates methyltransferase</fullName>
        <ecNumber evidence="2">2.1.1.-</ecNumber>
    </submittedName>
</protein>
<accession>A0A1D8AU98</accession>
<sequence length="271" mass="30103">MLIRLAVFLLESSPLMRRLLWRWWYGRLAQRRQGADWTFMNYGFVPPAGAAALALDPSDETDRLCIQLYHRVASATNLAGKTLLEVGSGRGGGASFVARYHRPAQITGADFSAQAVALCQKRHAAVAKLSFVVGDAEHLPFPDASFDAVLNVESSHCYGHIEKFFAEAARVLRPGGWFLYTDFRAATDVPAWHAALAAQSDWEQVALEDITAAVTAALEADDARKRKLIDDFIPPAFHHLFGEFAGLVGGQMHTGFRTRQILYHRFAFRKK</sequence>
<proteinExistence type="predicted"/>
<organism evidence="2 3">
    <name type="scientific">Lacunisphaera limnophila</name>
    <dbReference type="NCBI Taxonomy" id="1838286"/>
    <lineage>
        <taxon>Bacteria</taxon>
        <taxon>Pseudomonadati</taxon>
        <taxon>Verrucomicrobiota</taxon>
        <taxon>Opitutia</taxon>
        <taxon>Opitutales</taxon>
        <taxon>Opitutaceae</taxon>
        <taxon>Lacunisphaera</taxon>
    </lineage>
</organism>
<dbReference type="GO" id="GO:0008757">
    <property type="term" value="F:S-adenosylmethionine-dependent methyltransferase activity"/>
    <property type="evidence" value="ECO:0007669"/>
    <property type="project" value="InterPro"/>
</dbReference>
<keyword evidence="2" id="KW-0489">Methyltransferase</keyword>
<reference evidence="2 3" key="1">
    <citation type="submission" date="2016-06" db="EMBL/GenBank/DDBJ databases">
        <title>Three novel species with peptidoglycan cell walls form the new genus Lacunisphaera gen. nov. in the family Opitutaceae of the verrucomicrobial subdivision 4.</title>
        <authorList>
            <person name="Rast P."/>
            <person name="Gloeckner I."/>
            <person name="Jogler M."/>
            <person name="Boedeker C."/>
            <person name="Jeske O."/>
            <person name="Wiegand S."/>
            <person name="Reinhardt R."/>
            <person name="Schumann P."/>
            <person name="Rohde M."/>
            <person name="Spring S."/>
            <person name="Gloeckner F.O."/>
            <person name="Jogler C."/>
        </authorList>
    </citation>
    <scope>NUCLEOTIDE SEQUENCE [LARGE SCALE GENOMIC DNA]</scope>
    <source>
        <strain evidence="2 3">IG16b</strain>
    </source>
</reference>
<dbReference type="STRING" id="1838286.Verru16b_01537"/>
<dbReference type="AlphaFoldDB" id="A0A1D8AU98"/>
<dbReference type="RefSeq" id="WP_069961720.1">
    <property type="nucleotide sequence ID" value="NZ_CP016094.1"/>
</dbReference>
<dbReference type="Proteomes" id="UP000095228">
    <property type="component" value="Chromosome"/>
</dbReference>
<name>A0A1D8AU98_9BACT</name>
<dbReference type="PANTHER" id="PTHR43591">
    <property type="entry name" value="METHYLTRANSFERASE"/>
    <property type="match status" value="1"/>
</dbReference>
<dbReference type="KEGG" id="obg:Verru16b_01537"/>
<feature type="domain" description="Methyltransferase type 11" evidence="1">
    <location>
        <begin position="84"/>
        <end position="179"/>
    </location>
</feature>
<dbReference type="OrthoDB" id="9808140at2"/>
<dbReference type="EMBL" id="CP016094">
    <property type="protein sequence ID" value="AOS44475.1"/>
    <property type="molecule type" value="Genomic_DNA"/>
</dbReference>
<dbReference type="SUPFAM" id="SSF53335">
    <property type="entry name" value="S-adenosyl-L-methionine-dependent methyltransferases"/>
    <property type="match status" value="1"/>
</dbReference>
<evidence type="ECO:0000313" key="2">
    <source>
        <dbReference type="EMBL" id="AOS44475.1"/>
    </source>
</evidence>
<evidence type="ECO:0000259" key="1">
    <source>
        <dbReference type="Pfam" id="PF08241"/>
    </source>
</evidence>